<evidence type="ECO:0000256" key="1">
    <source>
        <dbReference type="SAM" id="Coils"/>
    </source>
</evidence>
<dbReference type="PROSITE" id="PS51257">
    <property type="entry name" value="PROKAR_LIPOPROTEIN"/>
    <property type="match status" value="1"/>
</dbReference>
<proteinExistence type="predicted"/>
<name>A0A644YW99_9ZZZZ</name>
<evidence type="ECO:0000313" key="2">
    <source>
        <dbReference type="EMBL" id="MPM32298.1"/>
    </source>
</evidence>
<keyword evidence="1" id="KW-0175">Coiled coil</keyword>
<evidence type="ECO:0008006" key="3">
    <source>
        <dbReference type="Google" id="ProtNLM"/>
    </source>
</evidence>
<feature type="coiled-coil region" evidence="1">
    <location>
        <begin position="137"/>
        <end position="164"/>
    </location>
</feature>
<accession>A0A644YW99</accession>
<dbReference type="EMBL" id="VSSQ01006321">
    <property type="protein sequence ID" value="MPM32298.1"/>
    <property type="molecule type" value="Genomic_DNA"/>
</dbReference>
<reference evidence="2" key="1">
    <citation type="submission" date="2019-08" db="EMBL/GenBank/DDBJ databases">
        <authorList>
            <person name="Kucharzyk K."/>
            <person name="Murdoch R.W."/>
            <person name="Higgins S."/>
            <person name="Loffler F."/>
        </authorList>
    </citation>
    <scope>NUCLEOTIDE SEQUENCE</scope>
</reference>
<organism evidence="2">
    <name type="scientific">bioreactor metagenome</name>
    <dbReference type="NCBI Taxonomy" id="1076179"/>
    <lineage>
        <taxon>unclassified sequences</taxon>
        <taxon>metagenomes</taxon>
        <taxon>ecological metagenomes</taxon>
    </lineage>
</organism>
<gene>
    <name evidence="2" type="ORF">SDC9_78860</name>
</gene>
<sequence length="279" mass="31961">MKRLIVLLLVIGIACSCLFSVSESQYEYLVVSFGKTYFSELRSKAMAYWDQGISKSAKGATDFEKDLDILGQHGWEVVSILGAIGGDQQVTLKRAFDDSRTSNELKIINENSDKVINGLLDSLFVEDEKTKQEEASVEITLVELDAYEAKQAKYEEEQAKLKTRSELETTATNFLNMFTINPKNISYEWETDSYSKKDKVNIGLKIDVTKDCLININQYRQSEVEQLLNSYGEHIKAIPIPKDSLTSISLDGYITYMDKEFYVGNMFYYIDYYGNWERL</sequence>
<protein>
    <recommendedName>
        <fullName evidence="3">Lipoprotein</fullName>
    </recommendedName>
</protein>
<dbReference type="AlphaFoldDB" id="A0A644YW99"/>
<comment type="caution">
    <text evidence="2">The sequence shown here is derived from an EMBL/GenBank/DDBJ whole genome shotgun (WGS) entry which is preliminary data.</text>
</comment>